<keyword evidence="2" id="KW-0255">Endonuclease</keyword>
<dbReference type="EMBL" id="FO082257">
    <property type="protein sequence ID" value="CCE35439.1"/>
    <property type="molecule type" value="Genomic_DNA"/>
</dbReference>
<dbReference type="PANTHER" id="PTHR36181:SF4">
    <property type="entry name" value="LAGLIDADG ENDONUCLEASE"/>
    <property type="match status" value="1"/>
</dbReference>
<dbReference type="GO" id="GO:0004519">
    <property type="term" value="F:endonuclease activity"/>
    <property type="evidence" value="ECO:0007669"/>
    <property type="project" value="UniProtKB-KW"/>
</dbReference>
<evidence type="ECO:0000259" key="1">
    <source>
        <dbReference type="Pfam" id="PF00961"/>
    </source>
</evidence>
<geneLocation type="mitochondrion" evidence="2"/>
<organism evidence="2">
    <name type="scientific">Claviceps purpurea</name>
    <name type="common">Ergot fungus</name>
    <name type="synonym">Sphacelia segetum</name>
    <dbReference type="NCBI Taxonomy" id="5111"/>
    <lineage>
        <taxon>Eukaryota</taxon>
        <taxon>Fungi</taxon>
        <taxon>Dikarya</taxon>
        <taxon>Ascomycota</taxon>
        <taxon>Pezizomycotina</taxon>
        <taxon>Sordariomycetes</taxon>
        <taxon>Hypocreomycetidae</taxon>
        <taxon>Hypocreales</taxon>
        <taxon>Clavicipitaceae</taxon>
        <taxon>Claviceps</taxon>
    </lineage>
</organism>
<evidence type="ECO:0000313" key="2">
    <source>
        <dbReference type="EMBL" id="CCE35439.1"/>
    </source>
</evidence>
<dbReference type="PANTHER" id="PTHR36181">
    <property type="entry name" value="INTRON-ENCODED ENDONUCLEASE AI3-RELATED"/>
    <property type="match status" value="1"/>
</dbReference>
<dbReference type="AlphaFoldDB" id="I7ICQ8"/>
<reference evidence="2" key="2">
    <citation type="submission" date="2011-10" db="EMBL/GenBank/DDBJ databases">
        <authorList>
            <person name="MIPS"/>
        </authorList>
    </citation>
    <scope>NUCLEOTIDE SEQUENCE</scope>
</reference>
<dbReference type="InterPro" id="IPR027434">
    <property type="entry name" value="Homing_endonucl"/>
</dbReference>
<sequence length="259" mass="29602">MAMFMGFVDGDGYIDVGEQKQYLDDKTMAKSTIRVRLVIALHKRDLSLLEYFVNTLGVGKIDFHELVKFNKVRVIFSKRDLITVIIPLIKKYGLEFLTSQRSNQYAKVIYILENSIISWVDFKYEAQLRVEKSVQELVNLDYFADWLVGFTMAEGSFGMKATGSAFYQLKQKGKEHVNLLKAAALLILGEETKKLFNPDAVDAYQLSLGSKNDIRLVLCFFTSPDHHPLYGYKREQFITFLAALKTSKRYSAIAAEFNG</sequence>
<dbReference type="Gene3D" id="3.10.28.10">
    <property type="entry name" value="Homing endonucleases"/>
    <property type="match status" value="2"/>
</dbReference>
<accession>I7ICQ8</accession>
<proteinExistence type="predicted"/>
<protein>
    <submittedName>
        <fullName evidence="2">Probable intron-encoded endonuclease LAGLIDADG</fullName>
    </submittedName>
</protein>
<name>I7ICQ8_CLAPU</name>
<feature type="domain" description="Homing endonuclease LAGLIDADG" evidence="1">
    <location>
        <begin position="5"/>
        <end position="109"/>
    </location>
</feature>
<dbReference type="InterPro" id="IPR004860">
    <property type="entry name" value="LAGLIDADG_dom"/>
</dbReference>
<gene>
    <name evidence="2" type="ORF">cpurp_mito_LAG1</name>
</gene>
<dbReference type="Pfam" id="PF00961">
    <property type="entry name" value="LAGLIDADG_1"/>
    <property type="match status" value="1"/>
</dbReference>
<dbReference type="InterPro" id="IPR051289">
    <property type="entry name" value="LAGLIDADG_Endonuclease"/>
</dbReference>
<keyword evidence="2" id="KW-0540">Nuclease</keyword>
<dbReference type="SUPFAM" id="SSF55608">
    <property type="entry name" value="Homing endonucleases"/>
    <property type="match status" value="2"/>
</dbReference>
<keyword evidence="2" id="KW-0496">Mitochondrion</keyword>
<dbReference type="GO" id="GO:0005739">
    <property type="term" value="C:mitochondrion"/>
    <property type="evidence" value="ECO:0007669"/>
    <property type="project" value="UniProtKB-ARBA"/>
</dbReference>
<keyword evidence="2" id="KW-0378">Hydrolase</keyword>
<reference evidence="2" key="1">
    <citation type="journal article" date="2011" name="Science">
        <title>Chemical engineering by plant symbionts: A 12 genome comparison reveals dynamic alkaloid loci.</title>
        <authorList>
            <person name="Schardl C.L."/>
            <person name="Hesse U."/>
            <person name="Young C.A."/>
            <person name="Jaromczyk J.W."/>
            <person name="Farman M.L."/>
            <person name="Tudzynski P."/>
            <person name="Amyotte S.G."/>
            <person name="An Z."/>
            <person name="Andreeva K."/>
            <person name="Arnaoudova E.G."/>
            <person name="Bullock C.T."/>
            <person name="Calie P."/>
            <person name="Charlton N."/>
            <person name="Fleetwood D.J."/>
            <person name="Florea S."/>
            <person name="Guldener U."/>
            <person name="Harris D.R."/>
            <person name="Haws D.C."/>
            <person name="Jaromczyk J."/>
            <person name="Johnson R.D."/>
            <person name="Khan A.K."/>
            <person name="Liu J."/>
            <person name="Liu M."/>
            <person name="Mace W."/>
            <person name="Machado C."/>
            <person name="Moore N."/>
            <person name="Nagabhyru P."/>
            <person name="Oeser B."/>
            <person name="Pan J."/>
            <person name="Panaccione D.G."/>
            <person name="Schmid J."/>
            <person name="Schweri K.K."/>
            <person name="Scott B."/>
            <person name="Sugawara K."/>
            <person name="Takach J."/>
            <person name="Voisey C.R."/>
            <person name="Webb J.S."/>
            <person name="Wilson E.V."/>
            <person name="Wiseman J."/>
            <person name="Zeng Z."/>
            <person name="Cox M."/>
            <person name="Dinkins R.D."/>
            <person name="Glenn A.E."/>
            <person name="Gordon A."/>
            <person name="Hollin W."/>
            <person name="Leistner E."/>
            <person name="Leuchtmann A."/>
            <person name="Li C."/>
            <person name="Liu J."/>
            <person name="O'Sullivan D."/>
            <person name="Steiner U."/>
            <person name="Tanaka E."/>
            <person name="Yoshida R."/>
        </authorList>
    </citation>
    <scope>NUCLEOTIDE SEQUENCE</scope>
</reference>